<dbReference type="GO" id="GO:0055085">
    <property type="term" value="P:transmembrane transport"/>
    <property type="evidence" value="ECO:0007669"/>
    <property type="project" value="InterPro"/>
</dbReference>
<feature type="domain" description="Mechanosensitive ion channel transmembrane helices 2/3" evidence="10">
    <location>
        <begin position="215"/>
        <end position="255"/>
    </location>
</feature>
<protein>
    <submittedName>
        <fullName evidence="11">MscS Mechanosensitive ion channel</fullName>
    </submittedName>
</protein>
<dbReference type="OrthoDB" id="9809206at2"/>
<evidence type="ECO:0000256" key="5">
    <source>
        <dbReference type="ARBA" id="ARBA00022989"/>
    </source>
</evidence>
<evidence type="ECO:0000313" key="11">
    <source>
        <dbReference type="EMBL" id="ADL12915.1"/>
    </source>
</evidence>
<gene>
    <name evidence="11" type="ordered locus">Acear_1405</name>
</gene>
<feature type="domain" description="Mechanosensitive ion channel MscS" evidence="8">
    <location>
        <begin position="257"/>
        <end position="322"/>
    </location>
</feature>
<dbReference type="Pfam" id="PF21082">
    <property type="entry name" value="MS_channel_3rd"/>
    <property type="match status" value="1"/>
</dbReference>
<dbReference type="InterPro" id="IPR049142">
    <property type="entry name" value="MS_channel_1st"/>
</dbReference>
<dbReference type="eggNOG" id="COG3264">
    <property type="taxonomic scope" value="Bacteria"/>
</dbReference>
<proteinExistence type="inferred from homology"/>
<evidence type="ECO:0000256" key="7">
    <source>
        <dbReference type="SAM" id="Phobius"/>
    </source>
</evidence>
<dbReference type="GO" id="GO:0005886">
    <property type="term" value="C:plasma membrane"/>
    <property type="evidence" value="ECO:0007669"/>
    <property type="project" value="UniProtKB-SubCell"/>
</dbReference>
<name>D9QQX4_ACEAZ</name>
<evidence type="ECO:0000256" key="3">
    <source>
        <dbReference type="ARBA" id="ARBA00022475"/>
    </source>
</evidence>
<dbReference type="KEGG" id="aar:Acear_1405"/>
<dbReference type="InterPro" id="IPR011066">
    <property type="entry name" value="MscS_channel_C_sf"/>
</dbReference>
<feature type="transmembrane region" description="Helical" evidence="7">
    <location>
        <begin position="246"/>
        <end position="269"/>
    </location>
</feature>
<dbReference type="SUPFAM" id="SSF50182">
    <property type="entry name" value="Sm-like ribonucleoproteins"/>
    <property type="match status" value="1"/>
</dbReference>
<dbReference type="STRING" id="574087.Acear_1405"/>
<keyword evidence="6 7" id="KW-0472">Membrane</keyword>
<dbReference type="RefSeq" id="WP_013278360.1">
    <property type="nucleotide sequence ID" value="NC_014378.1"/>
</dbReference>
<feature type="transmembrane region" description="Helical" evidence="7">
    <location>
        <begin position="215"/>
        <end position="234"/>
    </location>
</feature>
<dbReference type="Gene3D" id="1.10.287.1260">
    <property type="match status" value="1"/>
</dbReference>
<feature type="transmembrane region" description="Helical" evidence="7">
    <location>
        <begin position="20"/>
        <end position="42"/>
    </location>
</feature>
<feature type="transmembrane region" description="Helical" evidence="7">
    <location>
        <begin position="77"/>
        <end position="93"/>
    </location>
</feature>
<dbReference type="InterPro" id="IPR010920">
    <property type="entry name" value="LSM_dom_sf"/>
</dbReference>
<keyword evidence="5 7" id="KW-1133">Transmembrane helix</keyword>
<evidence type="ECO:0000256" key="4">
    <source>
        <dbReference type="ARBA" id="ARBA00022692"/>
    </source>
</evidence>
<dbReference type="HOGENOM" id="CLU_037945_9_1_9"/>
<keyword evidence="4 7" id="KW-0812">Transmembrane</keyword>
<dbReference type="SUPFAM" id="SSF82689">
    <property type="entry name" value="Mechanosensitive channel protein MscS (YggB), C-terminal domain"/>
    <property type="match status" value="1"/>
</dbReference>
<evidence type="ECO:0000259" key="10">
    <source>
        <dbReference type="Pfam" id="PF21088"/>
    </source>
</evidence>
<keyword evidence="12" id="KW-1185">Reference proteome</keyword>
<dbReference type="InterPro" id="IPR023408">
    <property type="entry name" value="MscS_beta-dom_sf"/>
</dbReference>
<dbReference type="InterPro" id="IPR006685">
    <property type="entry name" value="MscS_channel_2nd"/>
</dbReference>
<organism evidence="11 12">
    <name type="scientific">Acetohalobium arabaticum (strain ATCC 49924 / DSM 5501 / Z-7288)</name>
    <dbReference type="NCBI Taxonomy" id="574087"/>
    <lineage>
        <taxon>Bacteria</taxon>
        <taxon>Bacillati</taxon>
        <taxon>Bacillota</taxon>
        <taxon>Clostridia</taxon>
        <taxon>Halanaerobiales</taxon>
        <taxon>Halobacteroidaceae</taxon>
        <taxon>Acetohalobium</taxon>
    </lineage>
</organism>
<dbReference type="PANTHER" id="PTHR30347:SF1">
    <property type="entry name" value="MECHANOSENSITIVE CHANNEL MSCK"/>
    <property type="match status" value="1"/>
</dbReference>
<comment type="subcellular location">
    <subcellularLocation>
        <location evidence="1">Cell membrane</location>
        <topology evidence="1">Multi-pass membrane protein</topology>
    </subcellularLocation>
</comment>
<dbReference type="Pfam" id="PF21088">
    <property type="entry name" value="MS_channel_1st"/>
    <property type="match status" value="1"/>
</dbReference>
<feature type="transmembrane region" description="Helical" evidence="7">
    <location>
        <begin position="169"/>
        <end position="194"/>
    </location>
</feature>
<evidence type="ECO:0000259" key="8">
    <source>
        <dbReference type="Pfam" id="PF00924"/>
    </source>
</evidence>
<dbReference type="InterPro" id="IPR052702">
    <property type="entry name" value="MscS-like_channel"/>
</dbReference>
<sequence length="443" mass="50106">MSSDLINEVTNQLIKMGNRYILLPKNIIQIGIMLIIFTLTLLTNKKVTSQIKSIVKNIFERSEVEFDEKVEALIEKLTFPITYTILFGLYILFGINFSWPYQIVNIAVEITTAWIIIRFMSSFFKNTLLIRLFSFLILSIAILNIMNIYDSTINLLDDIALSTGEIRISLLLIIQGFFLLSIFMWIATKITSFIEKKINNSKNLTPSLQVLINKFSRFTIFGFAILISLSSLGIDLTALTVLSGAIGVGIGFGLQKIVSNFISGIIILIDKSVKPGDVIEIDNTYGLISSLNSRFVSIVTLNGEEYLIPNEDFITKKVVNLSYSNKLIRLEVPVGISYNSNVEEAMKLIEEVANKNDRITNLQNPSCLLTGFGDSSINLKLKFWITDPEQGLENIKSQVLLGIWKTFQEHDIEIPYPQYELHLSSVKRESTETSFSFQKKESI</sequence>
<dbReference type="EMBL" id="CP002105">
    <property type="protein sequence ID" value="ADL12915.1"/>
    <property type="molecule type" value="Genomic_DNA"/>
</dbReference>
<dbReference type="InterPro" id="IPR049278">
    <property type="entry name" value="MS_channel_C"/>
</dbReference>
<evidence type="ECO:0000256" key="2">
    <source>
        <dbReference type="ARBA" id="ARBA00008017"/>
    </source>
</evidence>
<dbReference type="AlphaFoldDB" id="D9QQX4"/>
<dbReference type="InterPro" id="IPR011014">
    <property type="entry name" value="MscS_channel_TM-2"/>
</dbReference>
<dbReference type="Gene3D" id="2.30.30.60">
    <property type="match status" value="1"/>
</dbReference>
<evidence type="ECO:0000256" key="1">
    <source>
        <dbReference type="ARBA" id="ARBA00004651"/>
    </source>
</evidence>
<reference evidence="11 12" key="1">
    <citation type="journal article" date="2010" name="Stand. Genomic Sci.">
        <title>Complete genome sequence of Acetohalobium arabaticum type strain (Z-7288).</title>
        <authorList>
            <person name="Sikorski J."/>
            <person name="Lapidus A."/>
            <person name="Chertkov O."/>
            <person name="Lucas S."/>
            <person name="Copeland A."/>
            <person name="Glavina Del Rio T."/>
            <person name="Nolan M."/>
            <person name="Tice H."/>
            <person name="Cheng J.F."/>
            <person name="Han C."/>
            <person name="Brambilla E."/>
            <person name="Pitluck S."/>
            <person name="Liolios K."/>
            <person name="Ivanova N."/>
            <person name="Mavromatis K."/>
            <person name="Mikhailova N."/>
            <person name="Pati A."/>
            <person name="Bruce D."/>
            <person name="Detter C."/>
            <person name="Tapia R."/>
            <person name="Goodwin L."/>
            <person name="Chen A."/>
            <person name="Palaniappan K."/>
            <person name="Land M."/>
            <person name="Hauser L."/>
            <person name="Chang Y.J."/>
            <person name="Jeffries C.D."/>
            <person name="Rohde M."/>
            <person name="Goker M."/>
            <person name="Spring S."/>
            <person name="Woyke T."/>
            <person name="Bristow J."/>
            <person name="Eisen J.A."/>
            <person name="Markowitz V."/>
            <person name="Hugenholtz P."/>
            <person name="Kyrpides N.C."/>
            <person name="Klenk H.P."/>
        </authorList>
    </citation>
    <scope>NUCLEOTIDE SEQUENCE [LARGE SCALE GENOMIC DNA]</scope>
    <source>
        <strain evidence="12">ATCC 49924 / DSM 5501 / Z-7288</strain>
    </source>
</reference>
<accession>D9QQX4</accession>
<dbReference type="Proteomes" id="UP000001661">
    <property type="component" value="Chromosome"/>
</dbReference>
<comment type="similarity">
    <text evidence="2">Belongs to the MscS (TC 1.A.23) family.</text>
</comment>
<feature type="domain" description="Mechanosensitive ion channel MscS C-terminal" evidence="9">
    <location>
        <begin position="331"/>
        <end position="414"/>
    </location>
</feature>
<feature type="transmembrane region" description="Helical" evidence="7">
    <location>
        <begin position="129"/>
        <end position="149"/>
    </location>
</feature>
<keyword evidence="3" id="KW-1003">Cell membrane</keyword>
<evidence type="ECO:0000256" key="6">
    <source>
        <dbReference type="ARBA" id="ARBA00023136"/>
    </source>
</evidence>
<dbReference type="Gene3D" id="3.30.70.100">
    <property type="match status" value="1"/>
</dbReference>
<dbReference type="Pfam" id="PF00924">
    <property type="entry name" value="MS_channel_2nd"/>
    <property type="match status" value="1"/>
</dbReference>
<evidence type="ECO:0000313" key="12">
    <source>
        <dbReference type="Proteomes" id="UP000001661"/>
    </source>
</evidence>
<dbReference type="PANTHER" id="PTHR30347">
    <property type="entry name" value="POTASSIUM CHANNEL RELATED"/>
    <property type="match status" value="1"/>
</dbReference>
<dbReference type="SUPFAM" id="SSF82861">
    <property type="entry name" value="Mechanosensitive channel protein MscS (YggB), transmembrane region"/>
    <property type="match status" value="1"/>
</dbReference>
<evidence type="ECO:0000259" key="9">
    <source>
        <dbReference type="Pfam" id="PF21082"/>
    </source>
</evidence>